<name>A0A1M7MW73_9GAMM</name>
<dbReference type="Pfam" id="PF00561">
    <property type="entry name" value="Abhydrolase_1"/>
    <property type="match status" value="1"/>
</dbReference>
<dbReference type="PANTHER" id="PTHR43798">
    <property type="entry name" value="MONOACYLGLYCEROL LIPASE"/>
    <property type="match status" value="1"/>
</dbReference>
<evidence type="ECO:0000313" key="5">
    <source>
        <dbReference type="EMBL" id="SHM95293.1"/>
    </source>
</evidence>
<keyword evidence="2 4" id="KW-0378">Hydrolase</keyword>
<dbReference type="EMBL" id="BJXU01000174">
    <property type="protein sequence ID" value="GEN25924.1"/>
    <property type="molecule type" value="Genomic_DNA"/>
</dbReference>
<dbReference type="SUPFAM" id="SSF53474">
    <property type="entry name" value="alpha/beta-Hydrolases"/>
    <property type="match status" value="1"/>
</dbReference>
<keyword evidence="7" id="KW-1185">Reference proteome</keyword>
<dbReference type="Gene3D" id="3.40.50.1820">
    <property type="entry name" value="alpha/beta hydrolase"/>
    <property type="match status" value="1"/>
</dbReference>
<evidence type="ECO:0000256" key="1">
    <source>
        <dbReference type="ARBA" id="ARBA00008645"/>
    </source>
</evidence>
<comment type="similarity">
    <text evidence="1">Belongs to the AB hydrolase superfamily.</text>
</comment>
<dbReference type="OrthoDB" id="149912at2"/>
<accession>A0A1M7MW73</accession>
<reference evidence="5 6" key="1">
    <citation type="submission" date="2016-11" db="EMBL/GenBank/DDBJ databases">
        <authorList>
            <person name="Jaros S."/>
            <person name="Januszkiewicz K."/>
            <person name="Wedrychowicz H."/>
        </authorList>
    </citation>
    <scope>NUCLEOTIDE SEQUENCE [LARGE SCALE GENOMIC DNA]</scope>
    <source>
        <strain evidence="5 6">DSM 4740</strain>
    </source>
</reference>
<dbReference type="PRINTS" id="PR00111">
    <property type="entry name" value="ABHYDROLASE"/>
</dbReference>
<evidence type="ECO:0000313" key="6">
    <source>
        <dbReference type="Proteomes" id="UP000184123"/>
    </source>
</evidence>
<dbReference type="InterPro" id="IPR000073">
    <property type="entry name" value="AB_hydrolase_1"/>
</dbReference>
<dbReference type="InterPro" id="IPR029058">
    <property type="entry name" value="AB_hydrolase_fold"/>
</dbReference>
<dbReference type="Proteomes" id="UP000184123">
    <property type="component" value="Unassembled WGS sequence"/>
</dbReference>
<dbReference type="PANTHER" id="PTHR43798:SF14">
    <property type="entry name" value="SERINE HYDROLASE-LIKE PROTEIN DDB_G0286239"/>
    <property type="match status" value="1"/>
</dbReference>
<dbReference type="RefSeq" id="WP_073437341.1">
    <property type="nucleotide sequence ID" value="NZ_BJXU01000174.1"/>
</dbReference>
<organism evidence="5 6">
    <name type="scientific">Halomonas cupida</name>
    <dbReference type="NCBI Taxonomy" id="44933"/>
    <lineage>
        <taxon>Bacteria</taxon>
        <taxon>Pseudomonadati</taxon>
        <taxon>Pseudomonadota</taxon>
        <taxon>Gammaproteobacteria</taxon>
        <taxon>Oceanospirillales</taxon>
        <taxon>Halomonadaceae</taxon>
        <taxon>Halomonas</taxon>
    </lineage>
</organism>
<gene>
    <name evidence="4" type="ORF">HCU01_38730</name>
    <name evidence="5" type="ORF">SAMN05660971_04374</name>
</gene>
<dbReference type="GO" id="GO:0016020">
    <property type="term" value="C:membrane"/>
    <property type="evidence" value="ECO:0007669"/>
    <property type="project" value="TreeGrafter"/>
</dbReference>
<dbReference type="STRING" id="44933.SAMN05660971_04374"/>
<feature type="domain" description="AB hydrolase-1" evidence="3">
    <location>
        <begin position="32"/>
        <end position="144"/>
    </location>
</feature>
<evidence type="ECO:0000313" key="7">
    <source>
        <dbReference type="Proteomes" id="UP000321726"/>
    </source>
</evidence>
<evidence type="ECO:0000313" key="4">
    <source>
        <dbReference type="EMBL" id="GEN25924.1"/>
    </source>
</evidence>
<protein>
    <submittedName>
        <fullName evidence="4">Hydrolase</fullName>
    </submittedName>
    <submittedName>
        <fullName evidence="5">Pimeloyl-ACP methyl ester carboxylesterase</fullName>
    </submittedName>
</protein>
<dbReference type="EMBL" id="FRCA01000020">
    <property type="protein sequence ID" value="SHM95293.1"/>
    <property type="molecule type" value="Genomic_DNA"/>
</dbReference>
<evidence type="ECO:0000259" key="3">
    <source>
        <dbReference type="Pfam" id="PF00561"/>
    </source>
</evidence>
<dbReference type="AlphaFoldDB" id="A0A1M7MW73"/>
<proteinExistence type="inferred from homology"/>
<dbReference type="Proteomes" id="UP000321726">
    <property type="component" value="Unassembled WGS sequence"/>
</dbReference>
<reference evidence="4 7" key="2">
    <citation type="submission" date="2019-07" db="EMBL/GenBank/DDBJ databases">
        <title>Whole genome shotgun sequence of Halomonas cupida NBRC 102219.</title>
        <authorList>
            <person name="Hosoyama A."/>
            <person name="Uohara A."/>
            <person name="Ohji S."/>
            <person name="Ichikawa N."/>
        </authorList>
    </citation>
    <scope>NUCLEOTIDE SEQUENCE [LARGE SCALE GENOMIC DNA]</scope>
    <source>
        <strain evidence="4 7">NBRC 102219</strain>
    </source>
</reference>
<evidence type="ECO:0000256" key="2">
    <source>
        <dbReference type="ARBA" id="ARBA00022801"/>
    </source>
</evidence>
<dbReference type="GO" id="GO:0016787">
    <property type="term" value="F:hydrolase activity"/>
    <property type="evidence" value="ECO:0007669"/>
    <property type="project" value="UniProtKB-KW"/>
</dbReference>
<dbReference type="InterPro" id="IPR050266">
    <property type="entry name" value="AB_hydrolase_sf"/>
</dbReference>
<sequence>MAACSLPRAQRLAEGRLAALVWGRAQAPVWLALHGWLDNAASFTRLAPCLAEALDIQIVAIDFAGHGLSEPLPGHHDYALWDYCHDVLDTLDELGLERAPLLAHSMGAGVASLLAAAIPERVERLVLIDGLGALTTPAEELPRELGKSLRAHRRRRSSGPRYADAEAAVAARVAGGATPVRAAEVNEIVARNLRELPDGSVALRTDPRLKRPSPVRLTPEQVVAMLAAIECRVLLIEGREGILGEREWARRSRAAVRQLERHVLDGGHHLHVSPDCVETVASTIVKASSPWGQLE</sequence>